<name>A0ABN9SRY0_9DINO</name>
<evidence type="ECO:0000256" key="4">
    <source>
        <dbReference type="ARBA" id="ARBA00022490"/>
    </source>
</evidence>
<evidence type="ECO:0000256" key="8">
    <source>
        <dbReference type="ARBA" id="ARBA00032518"/>
    </source>
</evidence>
<evidence type="ECO:0000313" key="11">
    <source>
        <dbReference type="Proteomes" id="UP001189429"/>
    </source>
</evidence>
<keyword evidence="7" id="KW-0508">mRNA splicing</keyword>
<protein>
    <recommendedName>
        <fullName evidence="3">Cysteine-rich PDZ-binding protein</fullName>
    </recommendedName>
    <alternativeName>
        <fullName evidence="8">Cysteine-rich interactor of PDZ three</fullName>
    </alternativeName>
</protein>
<dbReference type="InterPro" id="IPR019367">
    <property type="entry name" value="PDZ-binding_CRIPT"/>
</dbReference>
<reference evidence="10" key="1">
    <citation type="submission" date="2023-10" db="EMBL/GenBank/DDBJ databases">
        <authorList>
            <person name="Chen Y."/>
            <person name="Shah S."/>
            <person name="Dougan E. K."/>
            <person name="Thang M."/>
            <person name="Chan C."/>
        </authorList>
    </citation>
    <scope>NUCLEOTIDE SEQUENCE [LARGE SCALE GENOMIC DNA]</scope>
</reference>
<evidence type="ECO:0000313" key="10">
    <source>
        <dbReference type="EMBL" id="CAK0834698.1"/>
    </source>
</evidence>
<feature type="region of interest" description="Disordered" evidence="9">
    <location>
        <begin position="503"/>
        <end position="529"/>
    </location>
</feature>
<evidence type="ECO:0000256" key="6">
    <source>
        <dbReference type="ARBA" id="ARBA00022728"/>
    </source>
</evidence>
<comment type="caution">
    <text evidence="10">The sequence shown here is derived from an EMBL/GenBank/DDBJ whole genome shotgun (WGS) entry which is preliminary data.</text>
</comment>
<comment type="similarity">
    <text evidence="2">Belongs to the CRIPT family.</text>
</comment>
<comment type="subcellular location">
    <subcellularLocation>
        <location evidence="1">Cytoplasm</location>
    </subcellularLocation>
</comment>
<keyword evidence="11" id="KW-1185">Reference proteome</keyword>
<dbReference type="PANTHER" id="PTHR11805">
    <property type="entry name" value="CYSTEINE-RICH PDZ-BINDING PROTEIN"/>
    <property type="match status" value="1"/>
</dbReference>
<evidence type="ECO:0000256" key="9">
    <source>
        <dbReference type="SAM" id="MobiDB-lite"/>
    </source>
</evidence>
<evidence type="ECO:0000256" key="1">
    <source>
        <dbReference type="ARBA" id="ARBA00004496"/>
    </source>
</evidence>
<dbReference type="Pfam" id="PF10235">
    <property type="entry name" value="Cript"/>
    <property type="match status" value="1"/>
</dbReference>
<keyword evidence="5" id="KW-0507">mRNA processing</keyword>
<organism evidence="10 11">
    <name type="scientific">Prorocentrum cordatum</name>
    <dbReference type="NCBI Taxonomy" id="2364126"/>
    <lineage>
        <taxon>Eukaryota</taxon>
        <taxon>Sar</taxon>
        <taxon>Alveolata</taxon>
        <taxon>Dinophyceae</taxon>
        <taxon>Prorocentrales</taxon>
        <taxon>Prorocentraceae</taxon>
        <taxon>Prorocentrum</taxon>
    </lineage>
</organism>
<dbReference type="PANTHER" id="PTHR11805:SF1">
    <property type="entry name" value="CYSTEINE-RICH PDZ-BINDING PROTEIN"/>
    <property type="match status" value="1"/>
</dbReference>
<dbReference type="Proteomes" id="UP001189429">
    <property type="component" value="Unassembled WGS sequence"/>
</dbReference>
<evidence type="ECO:0000256" key="5">
    <source>
        <dbReference type="ARBA" id="ARBA00022664"/>
    </source>
</evidence>
<feature type="region of interest" description="Disordered" evidence="9">
    <location>
        <begin position="456"/>
        <end position="479"/>
    </location>
</feature>
<accession>A0ABN9SRY0</accession>
<evidence type="ECO:0000256" key="7">
    <source>
        <dbReference type="ARBA" id="ARBA00023187"/>
    </source>
</evidence>
<evidence type="ECO:0000256" key="3">
    <source>
        <dbReference type="ARBA" id="ARBA00018615"/>
    </source>
</evidence>
<evidence type="ECO:0000256" key="2">
    <source>
        <dbReference type="ARBA" id="ARBA00009021"/>
    </source>
</evidence>
<proteinExistence type="inferred from homology"/>
<dbReference type="EMBL" id="CAUYUJ010012847">
    <property type="protein sequence ID" value="CAK0834698.1"/>
    <property type="molecule type" value="Genomic_DNA"/>
</dbReference>
<sequence length="738" mass="81664">MALVCIALHAIELAKDHAMDELNKLHDDLNELSEEQAMRRRQRNHRLLTRLAPGRNCSNFALAHRLGHVCTDPEHIAGVLCEHWSEVFKRKDTDSELRNRWLAEEARHGDPDMLRHVPQADVPFEMFEKAIRLTSNNSPGPDGILFKAWRKLGRFAAVALYDAFVTISGPDGQRILEEDWDSFNESSMVFLAKKASGRTEDGSDIFTPNNMCPLNITNTDNRIICSAIRLHIELAIAPGVSMAQRGFIKGRSMLSNIVDIEEAMLSNVLLTLQCIGFASELTDARSTSTAAKCRVHRWENHAHGRLSIQRRERHLCRLAQDSPRILRKSTWSTWYDLNFLTNLQAANDNLDMKARIAGVTVAELLQGGPNLVNQFQRQRIAKRGRYINTLASLPVEATEQKDAARGPRQQAKVSNRKWAKTVLDASTKAGGQLHRCKKIDLVNATVEIARSCVESHARTSTKSTAMAPRPSIEAGGDKGPEAAWVNIEAATFTEAAGTAMAKRAGTTTGNGPGQNAGKAQQHGHLDFEDNDVNPMEMLDANLDDDAFSWPRLRAKSFGIKNTLNQALKTMVKWAAKHVMRGGGVRVATLVRVALVPLLQRAMVCAKCEKKLSVIANPDVWREGGRNNTSRSSATGGRKIGENMLLKHKFKDKANPYQSKCKVCKTTLHQKGVYCSACAYRGGFCAMCGKEMVDVSIALPGLRRGGRPLGGPRVCAGGRINGDGRHLSIHRAYRYQRSP</sequence>
<gene>
    <name evidence="10" type="ORF">PCOR1329_LOCUS32060</name>
</gene>
<keyword evidence="4" id="KW-0963">Cytoplasm</keyword>
<keyword evidence="6" id="KW-0747">Spliceosome</keyword>